<dbReference type="AlphaFoldDB" id="A0A5Q2N3V8"/>
<gene>
    <name evidence="2" type="ORF">FTV88_1118</name>
</gene>
<evidence type="ECO:0000313" key="2">
    <source>
        <dbReference type="EMBL" id="QGG47265.1"/>
    </source>
</evidence>
<evidence type="ECO:0000313" key="3">
    <source>
        <dbReference type="Proteomes" id="UP000366051"/>
    </source>
</evidence>
<protein>
    <recommendedName>
        <fullName evidence="4">DUF4321 domain-containing protein</fullName>
    </recommendedName>
</protein>
<reference evidence="3" key="1">
    <citation type="submission" date="2019-11" db="EMBL/GenBank/DDBJ databases">
        <title>Genome sequence of Heliorestis convoluta strain HH, an alkaliphilic and minimalistic phototrophic bacterium from a soda lake in Egypt.</title>
        <authorList>
            <person name="Dewey E.D."/>
            <person name="Stokes L.M."/>
            <person name="Burchell B.M."/>
            <person name="Shaffer K.N."/>
            <person name="Huntington A.M."/>
            <person name="Baker J.M."/>
            <person name="Nadendla S."/>
            <person name="Giglio M.G."/>
            <person name="Touchman J.W."/>
            <person name="Blankenship R.E."/>
            <person name="Madigan M.T."/>
            <person name="Sattley W.M."/>
        </authorList>
    </citation>
    <scope>NUCLEOTIDE SEQUENCE [LARGE SCALE GENOMIC DNA]</scope>
    <source>
        <strain evidence="3">HH</strain>
    </source>
</reference>
<dbReference type="EMBL" id="CP045875">
    <property type="protein sequence ID" value="QGG47265.1"/>
    <property type="molecule type" value="Genomic_DNA"/>
</dbReference>
<feature type="transmembrane region" description="Helical" evidence="1">
    <location>
        <begin position="12"/>
        <end position="36"/>
    </location>
</feature>
<dbReference type="KEGG" id="hcv:FTV88_1118"/>
<accession>A0A5Q2N3V8</accession>
<dbReference type="Pfam" id="PF14209">
    <property type="entry name" value="DUF4321"/>
    <property type="match status" value="1"/>
</dbReference>
<feature type="transmembrane region" description="Helical" evidence="1">
    <location>
        <begin position="56"/>
        <end position="83"/>
    </location>
</feature>
<sequence length="86" mass="9325">MRTYRNGGSRKVSILIVILLTGAIIGSLLGEALRPVMPFLLLGKDIALSPTRIDLVALHFTFGFTIKLNLAGVLGLIGGYLLYRKL</sequence>
<proteinExistence type="predicted"/>
<dbReference type="Proteomes" id="UP000366051">
    <property type="component" value="Chromosome"/>
</dbReference>
<keyword evidence="1" id="KW-0472">Membrane</keyword>
<name>A0A5Q2N3V8_9FIRM</name>
<dbReference type="OrthoDB" id="1787455at2"/>
<dbReference type="RefSeq" id="WP_153724681.1">
    <property type="nucleotide sequence ID" value="NZ_CP045875.1"/>
</dbReference>
<keyword evidence="1" id="KW-0812">Transmembrane</keyword>
<evidence type="ECO:0008006" key="4">
    <source>
        <dbReference type="Google" id="ProtNLM"/>
    </source>
</evidence>
<dbReference type="InterPro" id="IPR025470">
    <property type="entry name" value="DUF4321"/>
</dbReference>
<evidence type="ECO:0000256" key="1">
    <source>
        <dbReference type="SAM" id="Phobius"/>
    </source>
</evidence>
<keyword evidence="3" id="KW-1185">Reference proteome</keyword>
<organism evidence="2 3">
    <name type="scientific">Heliorestis convoluta</name>
    <dbReference type="NCBI Taxonomy" id="356322"/>
    <lineage>
        <taxon>Bacteria</taxon>
        <taxon>Bacillati</taxon>
        <taxon>Bacillota</taxon>
        <taxon>Clostridia</taxon>
        <taxon>Eubacteriales</taxon>
        <taxon>Heliobacteriaceae</taxon>
        <taxon>Heliorestis</taxon>
    </lineage>
</organism>
<keyword evidence="1" id="KW-1133">Transmembrane helix</keyword>